<evidence type="ECO:0000256" key="1">
    <source>
        <dbReference type="SAM" id="MobiDB-lite"/>
    </source>
</evidence>
<accession>A0A9W9CH39</accession>
<feature type="compositionally biased region" description="Polar residues" evidence="1">
    <location>
        <begin position="43"/>
        <end position="59"/>
    </location>
</feature>
<feature type="compositionally biased region" description="Low complexity" evidence="1">
    <location>
        <begin position="17"/>
        <end position="35"/>
    </location>
</feature>
<evidence type="ECO:0000313" key="3">
    <source>
        <dbReference type="Proteomes" id="UP001140560"/>
    </source>
</evidence>
<name>A0A9W9CH39_9PLEO</name>
<proteinExistence type="predicted"/>
<dbReference type="Proteomes" id="UP001140560">
    <property type="component" value="Unassembled WGS sequence"/>
</dbReference>
<keyword evidence="3" id="KW-1185">Reference proteome</keyword>
<evidence type="ECO:0000313" key="2">
    <source>
        <dbReference type="EMBL" id="KAJ4361902.1"/>
    </source>
</evidence>
<feature type="compositionally biased region" description="Polar residues" evidence="1">
    <location>
        <begin position="1"/>
        <end position="13"/>
    </location>
</feature>
<organism evidence="2 3">
    <name type="scientific">Neocucurbitaria cava</name>
    <dbReference type="NCBI Taxonomy" id="798079"/>
    <lineage>
        <taxon>Eukaryota</taxon>
        <taxon>Fungi</taxon>
        <taxon>Dikarya</taxon>
        <taxon>Ascomycota</taxon>
        <taxon>Pezizomycotina</taxon>
        <taxon>Dothideomycetes</taxon>
        <taxon>Pleosporomycetidae</taxon>
        <taxon>Pleosporales</taxon>
        <taxon>Pleosporineae</taxon>
        <taxon>Cucurbitariaceae</taxon>
        <taxon>Neocucurbitaria</taxon>
    </lineage>
</organism>
<dbReference type="AlphaFoldDB" id="A0A9W9CH39"/>
<protein>
    <submittedName>
        <fullName evidence="2">Splicing factor</fullName>
    </submittedName>
</protein>
<sequence length="160" mass="17110">MDINSLLSPSDSPAGTPVPQSQPVLPSPSMLQSPSKRAIRQMPSRTPSGLSQQVTSSPQPHAILQQLPSPGFAHIANGARAVHSAASTPQPMGSPHDARITPPHPLFRQGSTPGMDTLAVKSDRTPRTRYCPVDTLRDQAVSSRLEDLVQWEANDKLTIA</sequence>
<feature type="region of interest" description="Disordered" evidence="1">
    <location>
        <begin position="1"/>
        <end position="128"/>
    </location>
</feature>
<dbReference type="EMBL" id="JAPEUY010000022">
    <property type="protein sequence ID" value="KAJ4361902.1"/>
    <property type="molecule type" value="Genomic_DNA"/>
</dbReference>
<dbReference type="OrthoDB" id="10447660at2759"/>
<reference evidence="2" key="1">
    <citation type="submission" date="2022-10" db="EMBL/GenBank/DDBJ databases">
        <title>Tapping the CABI collections for fungal endophytes: first genome assemblies for Collariella, Neodidymelliopsis, Ascochyta clinopodiicola, Didymella pomorum, Didymosphaeria variabile, Neocosmospora piperis and Neocucurbitaria cava.</title>
        <authorList>
            <person name="Hill R."/>
        </authorList>
    </citation>
    <scope>NUCLEOTIDE SEQUENCE</scope>
    <source>
        <strain evidence="2">IMI 356814</strain>
    </source>
</reference>
<gene>
    <name evidence="2" type="primary">PRP24_1</name>
    <name evidence="2" type="ORF">N0V83_010843</name>
</gene>
<comment type="caution">
    <text evidence="2">The sequence shown here is derived from an EMBL/GenBank/DDBJ whole genome shotgun (WGS) entry which is preliminary data.</text>
</comment>